<dbReference type="InterPro" id="IPR050158">
    <property type="entry name" value="Ubiquitin_ubiquitin-like"/>
</dbReference>
<dbReference type="PROSITE" id="PS50053">
    <property type="entry name" value="UBIQUITIN_2"/>
    <property type="match status" value="1"/>
</dbReference>
<gene>
    <name evidence="4" type="ORF">niasHT_012282</name>
</gene>
<dbReference type="InterPro" id="IPR029071">
    <property type="entry name" value="Ubiquitin-like_domsf"/>
</dbReference>
<feature type="region of interest" description="Disordered" evidence="2">
    <location>
        <begin position="178"/>
        <end position="209"/>
    </location>
</feature>
<evidence type="ECO:0000256" key="2">
    <source>
        <dbReference type="SAM" id="MobiDB-lite"/>
    </source>
</evidence>
<feature type="coiled-coil region" evidence="1">
    <location>
        <begin position="102"/>
        <end position="152"/>
    </location>
</feature>
<dbReference type="SUPFAM" id="SSF54236">
    <property type="entry name" value="Ubiquitin-like"/>
    <property type="match status" value="1"/>
</dbReference>
<evidence type="ECO:0000313" key="4">
    <source>
        <dbReference type="EMBL" id="KAL3113422.1"/>
    </source>
</evidence>
<dbReference type="PANTHER" id="PTHR10666">
    <property type="entry name" value="UBIQUITIN"/>
    <property type="match status" value="1"/>
</dbReference>
<organism evidence="4 5">
    <name type="scientific">Heterodera trifolii</name>
    <dbReference type="NCBI Taxonomy" id="157864"/>
    <lineage>
        <taxon>Eukaryota</taxon>
        <taxon>Metazoa</taxon>
        <taxon>Ecdysozoa</taxon>
        <taxon>Nematoda</taxon>
        <taxon>Chromadorea</taxon>
        <taxon>Rhabditida</taxon>
        <taxon>Tylenchina</taxon>
        <taxon>Tylenchomorpha</taxon>
        <taxon>Tylenchoidea</taxon>
        <taxon>Heteroderidae</taxon>
        <taxon>Heteroderinae</taxon>
        <taxon>Heterodera</taxon>
    </lineage>
</organism>
<name>A0ABD2LDW4_9BILA</name>
<evidence type="ECO:0000259" key="3">
    <source>
        <dbReference type="PROSITE" id="PS50053"/>
    </source>
</evidence>
<dbReference type="InterPro" id="IPR000626">
    <property type="entry name" value="Ubiquitin-like_dom"/>
</dbReference>
<evidence type="ECO:0000256" key="1">
    <source>
        <dbReference type="SAM" id="Coils"/>
    </source>
</evidence>
<feature type="compositionally biased region" description="Polar residues" evidence="2">
    <location>
        <begin position="200"/>
        <end position="209"/>
    </location>
</feature>
<feature type="compositionally biased region" description="Polar residues" evidence="2">
    <location>
        <begin position="7"/>
        <end position="32"/>
    </location>
</feature>
<proteinExistence type="predicted"/>
<keyword evidence="1" id="KW-0175">Coiled coil</keyword>
<keyword evidence="5" id="KW-1185">Reference proteome</keyword>
<evidence type="ECO:0000313" key="5">
    <source>
        <dbReference type="Proteomes" id="UP001620626"/>
    </source>
</evidence>
<dbReference type="Pfam" id="PF00240">
    <property type="entry name" value="ubiquitin"/>
    <property type="match status" value="1"/>
</dbReference>
<comment type="caution">
    <text evidence="4">The sequence shown here is derived from an EMBL/GenBank/DDBJ whole genome shotgun (WGS) entry which is preliminary data.</text>
</comment>
<dbReference type="AlphaFoldDB" id="A0ABD2LDW4"/>
<dbReference type="Proteomes" id="UP001620626">
    <property type="component" value="Unassembled WGS sequence"/>
</dbReference>
<dbReference type="EMBL" id="JBICBT010000447">
    <property type="protein sequence ID" value="KAL3113422.1"/>
    <property type="molecule type" value="Genomic_DNA"/>
</dbReference>
<sequence length="286" mass="32455">MFKRSQNKSTGKAQVINGNDQTEGSTGPSAANQQQNVNEQYHQELTKLELGNKNYPFSCEFPRWLLAGPSAAQQQQNVSEQYHQGLTKLELENRLLKAQLMQKDMMDEINGLKMKVAKMEQQQKEDDLVGQIQELKDEQKKCSDKYEALEKELARKYVCIGKLGQLLTRIDKIEDQINGPKEISQGTSSSSMPVEEQISEDTNSTNPSGMQIDLETMDGKIITLINVQPSTTIRTIKANIERVKNILINDQRLIFDEYTLSEDRTLADYNIGNGDKIYLFQHQCGC</sequence>
<accession>A0ABD2LDW4</accession>
<reference evidence="4 5" key="1">
    <citation type="submission" date="2024-10" db="EMBL/GenBank/DDBJ databases">
        <authorList>
            <person name="Kim D."/>
        </authorList>
    </citation>
    <scope>NUCLEOTIDE SEQUENCE [LARGE SCALE GENOMIC DNA]</scope>
    <source>
        <strain evidence="4">BH-2024</strain>
    </source>
</reference>
<feature type="region of interest" description="Disordered" evidence="2">
    <location>
        <begin position="1"/>
        <end position="32"/>
    </location>
</feature>
<feature type="domain" description="Ubiquitin-like" evidence="3">
    <location>
        <begin position="210"/>
        <end position="286"/>
    </location>
</feature>
<protein>
    <recommendedName>
        <fullName evidence="3">Ubiquitin-like domain-containing protein</fullName>
    </recommendedName>
</protein>
<dbReference type="Gene3D" id="3.10.20.90">
    <property type="entry name" value="Phosphatidylinositol 3-kinase Catalytic Subunit, Chain A, domain 1"/>
    <property type="match status" value="1"/>
</dbReference>
<dbReference type="SMART" id="SM00213">
    <property type="entry name" value="UBQ"/>
    <property type="match status" value="1"/>
</dbReference>
<dbReference type="CDD" id="cd17039">
    <property type="entry name" value="Ubl_ubiquitin_like"/>
    <property type="match status" value="1"/>
</dbReference>